<keyword evidence="1" id="KW-1133">Transmembrane helix</keyword>
<gene>
    <name evidence="2" type="ORF">Val02_52260</name>
</gene>
<evidence type="ECO:0000313" key="2">
    <source>
        <dbReference type="EMBL" id="GIJ48340.1"/>
    </source>
</evidence>
<comment type="caution">
    <text evidence="2">The sequence shown here is derived from an EMBL/GenBank/DDBJ whole genome shotgun (WGS) entry which is preliminary data.</text>
</comment>
<name>A0A8J4DRN9_9ACTN</name>
<protein>
    <recommendedName>
        <fullName evidence="4">Zinc ribbon domain-containing protein</fullName>
    </recommendedName>
</protein>
<keyword evidence="1" id="KW-0472">Membrane</keyword>
<dbReference type="RefSeq" id="WP_203901832.1">
    <property type="nucleotide sequence ID" value="NZ_BOPF01000020.1"/>
</dbReference>
<dbReference type="Proteomes" id="UP000619260">
    <property type="component" value="Unassembled WGS sequence"/>
</dbReference>
<organism evidence="2 3">
    <name type="scientific">Virgisporangium aliadipatigenens</name>
    <dbReference type="NCBI Taxonomy" id="741659"/>
    <lineage>
        <taxon>Bacteria</taxon>
        <taxon>Bacillati</taxon>
        <taxon>Actinomycetota</taxon>
        <taxon>Actinomycetes</taxon>
        <taxon>Micromonosporales</taxon>
        <taxon>Micromonosporaceae</taxon>
        <taxon>Virgisporangium</taxon>
    </lineage>
</organism>
<keyword evidence="3" id="KW-1185">Reference proteome</keyword>
<evidence type="ECO:0008006" key="4">
    <source>
        <dbReference type="Google" id="ProtNLM"/>
    </source>
</evidence>
<reference evidence="2" key="1">
    <citation type="submission" date="2021-01" db="EMBL/GenBank/DDBJ databases">
        <title>Whole genome shotgun sequence of Virgisporangium aliadipatigenens NBRC 105644.</title>
        <authorList>
            <person name="Komaki H."/>
            <person name="Tamura T."/>
        </authorList>
    </citation>
    <scope>NUCLEOTIDE SEQUENCE</scope>
    <source>
        <strain evidence="2">NBRC 105644</strain>
    </source>
</reference>
<sequence length="175" mass="18248">MGLFKSERRIWTDGPVDMDAVVQELTHHFTSKGFQVVVQRSGGGAWDVDATRSGVFRSVAGMQTALKIRLEEERGAVIARAGVGVLGQLALPALVATFVFWPVIATQVWGLVQSARMDNQAIEVVERAVERHSGRVPAPVGLPAGATGPDGQTCGACGCPAGGGSYCTGCGARLA</sequence>
<evidence type="ECO:0000256" key="1">
    <source>
        <dbReference type="SAM" id="Phobius"/>
    </source>
</evidence>
<feature type="transmembrane region" description="Helical" evidence="1">
    <location>
        <begin position="77"/>
        <end position="104"/>
    </location>
</feature>
<proteinExistence type="predicted"/>
<accession>A0A8J4DRN9</accession>
<keyword evidence="1" id="KW-0812">Transmembrane</keyword>
<dbReference type="EMBL" id="BOPF01000020">
    <property type="protein sequence ID" value="GIJ48340.1"/>
    <property type="molecule type" value="Genomic_DNA"/>
</dbReference>
<evidence type="ECO:0000313" key="3">
    <source>
        <dbReference type="Proteomes" id="UP000619260"/>
    </source>
</evidence>
<dbReference type="AlphaFoldDB" id="A0A8J4DRN9"/>